<evidence type="ECO:0000256" key="2">
    <source>
        <dbReference type="ARBA" id="ARBA00022475"/>
    </source>
</evidence>
<dbReference type="Gene3D" id="3.30.700.10">
    <property type="entry name" value="Glycoprotein, Type 4 Pilin"/>
    <property type="match status" value="1"/>
</dbReference>
<keyword evidence="7 8" id="KW-0472">Membrane</keyword>
<gene>
    <name evidence="10" type="ORF">MNBD_PLANCTO03-974</name>
</gene>
<evidence type="ECO:0000259" key="9">
    <source>
        <dbReference type="Pfam" id="PF12019"/>
    </source>
</evidence>
<evidence type="ECO:0000256" key="3">
    <source>
        <dbReference type="ARBA" id="ARBA00022481"/>
    </source>
</evidence>
<dbReference type="AlphaFoldDB" id="A0A3B1DFJ0"/>
<dbReference type="InterPro" id="IPR045584">
    <property type="entry name" value="Pilin-like"/>
</dbReference>
<dbReference type="SUPFAM" id="SSF54523">
    <property type="entry name" value="Pili subunits"/>
    <property type="match status" value="1"/>
</dbReference>
<dbReference type="Pfam" id="PF12019">
    <property type="entry name" value="GspH"/>
    <property type="match status" value="1"/>
</dbReference>
<evidence type="ECO:0000256" key="6">
    <source>
        <dbReference type="ARBA" id="ARBA00022989"/>
    </source>
</evidence>
<accession>A0A3B1DFJ0</accession>
<comment type="subcellular location">
    <subcellularLocation>
        <location evidence="1">Cell inner membrane</location>
        <topology evidence="1">Single-pass membrane protein</topology>
    </subcellularLocation>
</comment>
<sequence length="193" mass="19875">MRTSGNLTSMSCVPQHLGTGFGRTAFTLIELIAVIVITAIIAGVAVPAMQNIADSRGSGAARAIVQHLSFARERALNSGNRVWVVFDPDAESYALFAEPDGGSGYADAFSLADPTTGRQMGMTLDTGEFAGIGITSASFVGSTPNSTPVVGFDWLGSPLTQSGSALGSDGEVVLTTGATIEVRVFTGDIRIAE</sequence>
<dbReference type="GO" id="GO:0005886">
    <property type="term" value="C:plasma membrane"/>
    <property type="evidence" value="ECO:0007669"/>
    <property type="project" value="UniProtKB-SubCell"/>
</dbReference>
<keyword evidence="6 8" id="KW-1133">Transmembrane helix</keyword>
<feature type="transmembrane region" description="Helical" evidence="8">
    <location>
        <begin position="25"/>
        <end position="46"/>
    </location>
</feature>
<dbReference type="GO" id="GO:0015628">
    <property type="term" value="P:protein secretion by the type II secretion system"/>
    <property type="evidence" value="ECO:0007669"/>
    <property type="project" value="InterPro"/>
</dbReference>
<evidence type="ECO:0000313" key="10">
    <source>
        <dbReference type="EMBL" id="VAX41576.1"/>
    </source>
</evidence>
<protein>
    <recommendedName>
        <fullName evidence="9">General secretion pathway GspH domain-containing protein</fullName>
    </recommendedName>
</protein>
<dbReference type="GO" id="GO:0015627">
    <property type="term" value="C:type II protein secretion system complex"/>
    <property type="evidence" value="ECO:0007669"/>
    <property type="project" value="InterPro"/>
</dbReference>
<reference evidence="10" key="1">
    <citation type="submission" date="2018-06" db="EMBL/GenBank/DDBJ databases">
        <authorList>
            <person name="Zhirakovskaya E."/>
        </authorList>
    </citation>
    <scope>NUCLEOTIDE SEQUENCE</scope>
</reference>
<evidence type="ECO:0000256" key="5">
    <source>
        <dbReference type="ARBA" id="ARBA00022692"/>
    </source>
</evidence>
<dbReference type="NCBIfam" id="TIGR02532">
    <property type="entry name" value="IV_pilin_GFxxxE"/>
    <property type="match status" value="1"/>
</dbReference>
<evidence type="ECO:0000256" key="4">
    <source>
        <dbReference type="ARBA" id="ARBA00022519"/>
    </source>
</evidence>
<organism evidence="10">
    <name type="scientific">hydrothermal vent metagenome</name>
    <dbReference type="NCBI Taxonomy" id="652676"/>
    <lineage>
        <taxon>unclassified sequences</taxon>
        <taxon>metagenomes</taxon>
        <taxon>ecological metagenomes</taxon>
    </lineage>
</organism>
<keyword evidence="2" id="KW-1003">Cell membrane</keyword>
<proteinExistence type="predicted"/>
<keyword evidence="4" id="KW-0997">Cell inner membrane</keyword>
<dbReference type="InterPro" id="IPR022346">
    <property type="entry name" value="T2SS_GspH"/>
</dbReference>
<evidence type="ECO:0000256" key="7">
    <source>
        <dbReference type="ARBA" id="ARBA00023136"/>
    </source>
</evidence>
<keyword evidence="5 8" id="KW-0812">Transmembrane</keyword>
<evidence type="ECO:0000256" key="1">
    <source>
        <dbReference type="ARBA" id="ARBA00004377"/>
    </source>
</evidence>
<keyword evidence="3" id="KW-0488">Methylation</keyword>
<dbReference type="InterPro" id="IPR012902">
    <property type="entry name" value="N_methyl_site"/>
</dbReference>
<evidence type="ECO:0000256" key="8">
    <source>
        <dbReference type="SAM" id="Phobius"/>
    </source>
</evidence>
<dbReference type="EMBL" id="UOGK01000563">
    <property type="protein sequence ID" value="VAX41576.1"/>
    <property type="molecule type" value="Genomic_DNA"/>
</dbReference>
<name>A0A3B1DFJ0_9ZZZZ</name>
<feature type="domain" description="General secretion pathway GspH" evidence="9">
    <location>
        <begin position="60"/>
        <end position="175"/>
    </location>
</feature>